<reference evidence="1" key="1">
    <citation type="submission" date="2020-08" db="EMBL/GenBank/DDBJ databases">
        <title>Multicomponent nature underlies the extraordinary mechanical properties of spider dragline silk.</title>
        <authorList>
            <person name="Kono N."/>
            <person name="Nakamura H."/>
            <person name="Mori M."/>
            <person name="Yoshida Y."/>
            <person name="Ohtoshi R."/>
            <person name="Malay A.D."/>
            <person name="Moran D.A.P."/>
            <person name="Tomita M."/>
            <person name="Numata K."/>
            <person name="Arakawa K."/>
        </authorList>
    </citation>
    <scope>NUCLEOTIDE SEQUENCE</scope>
</reference>
<sequence>MESEKAKRTALRDLLTIYSNNIEKTIKDRKSSTDYFVALLELLQDKFRRLAESQEIVSATTLSEEDFATTFEKDFEAEIYGDRADALGLTYTGQLIKLECGLTVVETHLGFALMGKDTKINQAKSLSTINEQQRPRSAMSMLSNQILSLDVKELWSLETIGIRDPVKNLKEREHI</sequence>
<organism evidence="1 2">
    <name type="scientific">Trichonephila inaurata madagascariensis</name>
    <dbReference type="NCBI Taxonomy" id="2747483"/>
    <lineage>
        <taxon>Eukaryota</taxon>
        <taxon>Metazoa</taxon>
        <taxon>Ecdysozoa</taxon>
        <taxon>Arthropoda</taxon>
        <taxon>Chelicerata</taxon>
        <taxon>Arachnida</taxon>
        <taxon>Araneae</taxon>
        <taxon>Araneomorphae</taxon>
        <taxon>Entelegynae</taxon>
        <taxon>Araneoidea</taxon>
        <taxon>Nephilidae</taxon>
        <taxon>Trichonephila</taxon>
        <taxon>Trichonephila inaurata</taxon>
    </lineage>
</organism>
<evidence type="ECO:0000313" key="2">
    <source>
        <dbReference type="Proteomes" id="UP000886998"/>
    </source>
</evidence>
<accession>A0A8X7CSP0</accession>
<protein>
    <submittedName>
        <fullName evidence="1">Uncharacterized protein</fullName>
    </submittedName>
</protein>
<keyword evidence="2" id="KW-1185">Reference proteome</keyword>
<evidence type="ECO:0000313" key="1">
    <source>
        <dbReference type="EMBL" id="GFY75217.1"/>
    </source>
</evidence>
<dbReference type="EMBL" id="BMAV01021225">
    <property type="protein sequence ID" value="GFY75217.1"/>
    <property type="molecule type" value="Genomic_DNA"/>
</dbReference>
<proteinExistence type="predicted"/>
<gene>
    <name evidence="1" type="ORF">TNIN_329741</name>
</gene>
<dbReference type="Proteomes" id="UP000886998">
    <property type="component" value="Unassembled WGS sequence"/>
</dbReference>
<comment type="caution">
    <text evidence="1">The sequence shown here is derived from an EMBL/GenBank/DDBJ whole genome shotgun (WGS) entry which is preliminary data.</text>
</comment>
<dbReference type="OrthoDB" id="6421235at2759"/>
<dbReference type="AlphaFoldDB" id="A0A8X7CSP0"/>
<name>A0A8X7CSP0_9ARAC</name>